<dbReference type="SMART" id="SM00089">
    <property type="entry name" value="PKD"/>
    <property type="match status" value="1"/>
</dbReference>
<evidence type="ECO:0000259" key="1">
    <source>
        <dbReference type="PROSITE" id="PS50093"/>
    </source>
</evidence>
<feature type="domain" description="PKD" evidence="1">
    <location>
        <begin position="10"/>
        <end position="76"/>
    </location>
</feature>
<dbReference type="InterPro" id="IPR013783">
    <property type="entry name" value="Ig-like_fold"/>
</dbReference>
<dbReference type="AlphaFoldDB" id="X0YLZ9"/>
<dbReference type="CDD" id="cd00146">
    <property type="entry name" value="PKD"/>
    <property type="match status" value="1"/>
</dbReference>
<sequence>MSLPAYVVILKSDFNTSKDSVQPNVTIYFNDTSAGCYTINNWSWNFSDGNVNYSQNTSHNYTSDGNYNVTLNVTDSQSNNHSYYQIIYIDSVSPKIISVFNIHDTVIVDSEVTINADFFDNQSG</sequence>
<feature type="non-terminal residue" evidence="2">
    <location>
        <position position="124"/>
    </location>
</feature>
<dbReference type="InterPro" id="IPR035986">
    <property type="entry name" value="PKD_dom_sf"/>
</dbReference>
<evidence type="ECO:0000313" key="2">
    <source>
        <dbReference type="EMBL" id="GAG57329.1"/>
    </source>
</evidence>
<dbReference type="EMBL" id="BART01006072">
    <property type="protein sequence ID" value="GAG57329.1"/>
    <property type="molecule type" value="Genomic_DNA"/>
</dbReference>
<organism evidence="2">
    <name type="scientific">marine sediment metagenome</name>
    <dbReference type="NCBI Taxonomy" id="412755"/>
    <lineage>
        <taxon>unclassified sequences</taxon>
        <taxon>metagenomes</taxon>
        <taxon>ecological metagenomes</taxon>
    </lineage>
</organism>
<name>X0YLZ9_9ZZZZ</name>
<dbReference type="PROSITE" id="PS50093">
    <property type="entry name" value="PKD"/>
    <property type="match status" value="1"/>
</dbReference>
<dbReference type="SUPFAM" id="SSF49299">
    <property type="entry name" value="PKD domain"/>
    <property type="match status" value="1"/>
</dbReference>
<dbReference type="Pfam" id="PF18911">
    <property type="entry name" value="PKD_4"/>
    <property type="match status" value="1"/>
</dbReference>
<accession>X0YLZ9</accession>
<dbReference type="InterPro" id="IPR000601">
    <property type="entry name" value="PKD_dom"/>
</dbReference>
<comment type="caution">
    <text evidence="2">The sequence shown here is derived from an EMBL/GenBank/DDBJ whole genome shotgun (WGS) entry which is preliminary data.</text>
</comment>
<dbReference type="InterPro" id="IPR022409">
    <property type="entry name" value="PKD/Chitinase_dom"/>
</dbReference>
<proteinExistence type="predicted"/>
<gene>
    <name evidence="2" type="ORF">S01H4_13808</name>
</gene>
<dbReference type="Gene3D" id="2.60.40.10">
    <property type="entry name" value="Immunoglobulins"/>
    <property type="match status" value="1"/>
</dbReference>
<protein>
    <recommendedName>
        <fullName evidence="1">PKD domain-containing protein</fullName>
    </recommendedName>
</protein>
<reference evidence="2" key="1">
    <citation type="journal article" date="2014" name="Front. Microbiol.">
        <title>High frequency of phylogenetically diverse reductive dehalogenase-homologous genes in deep subseafloor sedimentary metagenomes.</title>
        <authorList>
            <person name="Kawai M."/>
            <person name="Futagami T."/>
            <person name="Toyoda A."/>
            <person name="Takaki Y."/>
            <person name="Nishi S."/>
            <person name="Hori S."/>
            <person name="Arai W."/>
            <person name="Tsubouchi T."/>
            <person name="Morono Y."/>
            <person name="Uchiyama I."/>
            <person name="Ito T."/>
            <person name="Fujiyama A."/>
            <person name="Inagaki F."/>
            <person name="Takami H."/>
        </authorList>
    </citation>
    <scope>NUCLEOTIDE SEQUENCE</scope>
    <source>
        <strain evidence="2">Expedition CK06-06</strain>
    </source>
</reference>